<feature type="transmembrane region" description="Helical" evidence="2">
    <location>
        <begin position="45"/>
        <end position="61"/>
    </location>
</feature>
<proteinExistence type="inferred from homology"/>
<evidence type="ECO:0000256" key="1">
    <source>
        <dbReference type="ARBA" id="ARBA00008404"/>
    </source>
</evidence>
<dbReference type="OrthoDB" id="3214257at2"/>
<dbReference type="NCBIfam" id="TIGR01300">
    <property type="entry name" value="CPA3_mnhG_phaG"/>
    <property type="match status" value="1"/>
</dbReference>
<gene>
    <name evidence="3" type="ORF">NS220_13105</name>
</gene>
<name>A0A147EV95_MICTE</name>
<dbReference type="InterPro" id="IPR005133">
    <property type="entry name" value="PhaG_MnhG_YufB"/>
</dbReference>
<feature type="transmembrane region" description="Helical" evidence="2">
    <location>
        <begin position="67"/>
        <end position="88"/>
    </location>
</feature>
<dbReference type="PANTHER" id="PTHR34703:SF1">
    <property type="entry name" value="ANTIPORTER SUBUNIT MNHG2-RELATED"/>
    <property type="match status" value="1"/>
</dbReference>
<keyword evidence="2" id="KW-0472">Membrane</keyword>
<dbReference type="GO" id="GO:0015385">
    <property type="term" value="F:sodium:proton antiporter activity"/>
    <property type="evidence" value="ECO:0007669"/>
    <property type="project" value="TreeGrafter"/>
</dbReference>
<dbReference type="EMBL" id="LDRT01000090">
    <property type="protein sequence ID" value="KTR93255.1"/>
    <property type="molecule type" value="Genomic_DNA"/>
</dbReference>
<dbReference type="Proteomes" id="UP000075025">
    <property type="component" value="Unassembled WGS sequence"/>
</dbReference>
<keyword evidence="2" id="KW-1133">Transmembrane helix</keyword>
<keyword evidence="2" id="KW-0812">Transmembrane</keyword>
<evidence type="ECO:0000313" key="4">
    <source>
        <dbReference type="Proteomes" id="UP000075025"/>
    </source>
</evidence>
<dbReference type="NCBIfam" id="NF009314">
    <property type="entry name" value="PRK12674.1-2"/>
    <property type="match status" value="1"/>
</dbReference>
<reference evidence="3 4" key="1">
    <citation type="journal article" date="2016" name="Front. Microbiol.">
        <title>Genomic Resource of Rice Seed Associated Bacteria.</title>
        <authorList>
            <person name="Midha S."/>
            <person name="Bansal K."/>
            <person name="Sharma S."/>
            <person name="Kumar N."/>
            <person name="Patil P.P."/>
            <person name="Chaudhry V."/>
            <person name="Patil P.B."/>
        </authorList>
    </citation>
    <scope>NUCLEOTIDE SEQUENCE [LARGE SCALE GENOMIC DNA]</scope>
    <source>
        <strain evidence="3 4">NS220</strain>
    </source>
</reference>
<dbReference type="RefSeq" id="WP_058624483.1">
    <property type="nucleotide sequence ID" value="NZ_LDRT01000090.1"/>
</dbReference>
<dbReference type="AlphaFoldDB" id="A0A147EV95"/>
<accession>A0A147EV95</accession>
<organism evidence="3 4">
    <name type="scientific">Microbacterium testaceum</name>
    <name type="common">Aureobacterium testaceum</name>
    <name type="synonym">Brevibacterium testaceum</name>
    <dbReference type="NCBI Taxonomy" id="2033"/>
    <lineage>
        <taxon>Bacteria</taxon>
        <taxon>Bacillati</taxon>
        <taxon>Actinomycetota</taxon>
        <taxon>Actinomycetes</taxon>
        <taxon>Micrococcales</taxon>
        <taxon>Microbacteriaceae</taxon>
        <taxon>Microbacterium</taxon>
    </lineage>
</organism>
<dbReference type="PATRIC" id="fig|2033.6.peg.3933"/>
<comment type="similarity">
    <text evidence="1">Belongs to the CPA3 antiporters (TC 2.A.63) subunit G family.</text>
</comment>
<protein>
    <submittedName>
        <fullName evidence="3">Cation:proton antiporter</fullName>
    </submittedName>
</protein>
<dbReference type="Pfam" id="PF03334">
    <property type="entry name" value="PhaG_MnhG_YufB"/>
    <property type="match status" value="1"/>
</dbReference>
<comment type="caution">
    <text evidence="3">The sequence shown here is derived from an EMBL/GenBank/DDBJ whole genome shotgun (WGS) entry which is preliminary data.</text>
</comment>
<evidence type="ECO:0000313" key="3">
    <source>
        <dbReference type="EMBL" id="KTR93255.1"/>
    </source>
</evidence>
<evidence type="ECO:0000256" key="2">
    <source>
        <dbReference type="SAM" id="Phobius"/>
    </source>
</evidence>
<sequence>MTVESVLDTVALVLVLIGAVLCLTATIGLLRWPDVPSRLHASTKPQVLGVLLIVVAVALALRTWQAVAFGIPIVLIQFATAPLAAHMVGRAAYRNRTTDEDNLYIDELNHSTEQPGATHTESRPEN</sequence>
<feature type="transmembrane region" description="Helical" evidence="2">
    <location>
        <begin position="12"/>
        <end position="33"/>
    </location>
</feature>
<dbReference type="PANTHER" id="PTHR34703">
    <property type="entry name" value="ANTIPORTER SUBUNIT MNHG2-RELATED"/>
    <property type="match status" value="1"/>
</dbReference>